<feature type="compositionally biased region" description="Low complexity" evidence="1">
    <location>
        <begin position="125"/>
        <end position="161"/>
    </location>
</feature>
<organism evidence="3 4">
    <name type="scientific">Trichoderma longibrachiatum ATCC 18648</name>
    <dbReference type="NCBI Taxonomy" id="983965"/>
    <lineage>
        <taxon>Eukaryota</taxon>
        <taxon>Fungi</taxon>
        <taxon>Dikarya</taxon>
        <taxon>Ascomycota</taxon>
        <taxon>Pezizomycotina</taxon>
        <taxon>Sordariomycetes</taxon>
        <taxon>Hypocreomycetidae</taxon>
        <taxon>Hypocreales</taxon>
        <taxon>Hypocreaceae</taxon>
        <taxon>Trichoderma</taxon>
    </lineage>
</organism>
<evidence type="ECO:0000313" key="3">
    <source>
        <dbReference type="EMBL" id="PTB73240.1"/>
    </source>
</evidence>
<feature type="region of interest" description="Disordered" evidence="1">
    <location>
        <begin position="1"/>
        <end position="185"/>
    </location>
</feature>
<keyword evidence="2" id="KW-0472">Membrane</keyword>
<feature type="region of interest" description="Disordered" evidence="1">
    <location>
        <begin position="203"/>
        <end position="232"/>
    </location>
</feature>
<proteinExistence type="predicted"/>
<feature type="compositionally biased region" description="Pro residues" evidence="1">
    <location>
        <begin position="66"/>
        <end position="83"/>
    </location>
</feature>
<evidence type="ECO:0000256" key="2">
    <source>
        <dbReference type="SAM" id="Phobius"/>
    </source>
</evidence>
<feature type="region of interest" description="Disordered" evidence="1">
    <location>
        <begin position="429"/>
        <end position="468"/>
    </location>
</feature>
<feature type="compositionally biased region" description="Pro residues" evidence="1">
    <location>
        <begin position="101"/>
        <end position="124"/>
    </location>
</feature>
<sequence length="468" mass="47511">MSAKRRLSSLLTRPFDTVNPSPRPRSSTPVAMSSGTTAPPRGSPPAQTDDAGPSDTPTSPGRPSSTPEPPASQTTTPPPPPPDTTSSTPNPPQNTSTSETPDPPPSSTSTPPPPPDTTTQPPPSSTESPPSSTEEPPSSTSSSSQSPSSTPPEQTTTTPDSTTPPPSDTTPPPTSTTSDDTTVSVTGSGAVTSVVVVTHTRTPTDSLGSVTTSTSTSTATPNGVAGKDNNGGLDSKAKVAIGVVVPIVAIAILAVIGLFFWKKRRARRAAEAERRKEVEDYAYNPNADPTIPTVGMGGMAGGDSYEMREEGPAGYRGWGSTTLGGSTGRKASTTISGATNGYSDIGPSRANMSDSALLDNPEGEILGAMGPSAANNRGDVRRGASNASSSYSATGRSDGSDTGVGMAYSSGGGGYYDAYGQNPYDTGFGGAGEMPAPPVIRDNPARRSTRVENPGHFPQQSAGISQNF</sequence>
<dbReference type="AlphaFoldDB" id="A0A2T4BV94"/>
<gene>
    <name evidence="3" type="ORF">M440DRAFT_1076657</name>
</gene>
<feature type="compositionally biased region" description="Polar residues" evidence="1">
    <location>
        <begin position="18"/>
        <end position="37"/>
    </location>
</feature>
<feature type="compositionally biased region" description="Pro residues" evidence="1">
    <location>
        <begin position="162"/>
        <end position="174"/>
    </location>
</feature>
<keyword evidence="4" id="KW-1185">Reference proteome</keyword>
<feature type="compositionally biased region" description="Low complexity" evidence="1">
    <location>
        <begin position="175"/>
        <end position="185"/>
    </location>
</feature>
<evidence type="ECO:0000256" key="1">
    <source>
        <dbReference type="SAM" id="MobiDB-lite"/>
    </source>
</evidence>
<feature type="compositionally biased region" description="Polar residues" evidence="1">
    <location>
        <begin position="458"/>
        <end position="468"/>
    </location>
</feature>
<feature type="transmembrane region" description="Helical" evidence="2">
    <location>
        <begin position="239"/>
        <end position="261"/>
    </location>
</feature>
<feature type="region of interest" description="Disordered" evidence="1">
    <location>
        <begin position="361"/>
        <end position="402"/>
    </location>
</feature>
<feature type="compositionally biased region" description="Low complexity" evidence="1">
    <location>
        <begin position="53"/>
        <end position="65"/>
    </location>
</feature>
<keyword evidence="2" id="KW-0812">Transmembrane</keyword>
<dbReference type="EMBL" id="KZ679139">
    <property type="protein sequence ID" value="PTB73240.1"/>
    <property type="molecule type" value="Genomic_DNA"/>
</dbReference>
<feature type="compositionally biased region" description="Polar residues" evidence="1">
    <location>
        <begin position="385"/>
        <end position="397"/>
    </location>
</feature>
<keyword evidence="2" id="KW-1133">Transmembrane helix</keyword>
<name>A0A2T4BV94_TRILO</name>
<dbReference type="STRING" id="983965.A0A2T4BV94"/>
<protein>
    <recommendedName>
        <fullName evidence="5">Mid2 domain-containing protein</fullName>
    </recommendedName>
</protein>
<reference evidence="3 4" key="1">
    <citation type="submission" date="2016-07" db="EMBL/GenBank/DDBJ databases">
        <title>Multiple horizontal gene transfer events from other fungi enriched the ability of initially mycotrophic Trichoderma (Ascomycota) to feed on dead plant biomass.</title>
        <authorList>
            <consortium name="DOE Joint Genome Institute"/>
            <person name="Aerts A."/>
            <person name="Atanasova L."/>
            <person name="Chenthamara K."/>
            <person name="Zhang J."/>
            <person name="Grujic M."/>
            <person name="Henrissat B."/>
            <person name="Kuo A."/>
            <person name="Salamov A."/>
            <person name="Lipzen A."/>
            <person name="Labutti K."/>
            <person name="Barry K."/>
            <person name="Miao Y."/>
            <person name="Rahimi M.J."/>
            <person name="Shen Q."/>
            <person name="Grigoriev I.V."/>
            <person name="Kubicek C.P."/>
            <person name="Druzhinina I.S."/>
        </authorList>
    </citation>
    <scope>NUCLEOTIDE SEQUENCE [LARGE SCALE GENOMIC DNA]</scope>
    <source>
        <strain evidence="3 4">ATCC 18648</strain>
    </source>
</reference>
<feature type="compositionally biased region" description="Low complexity" evidence="1">
    <location>
        <begin position="203"/>
        <end position="220"/>
    </location>
</feature>
<dbReference type="OrthoDB" id="5411678at2759"/>
<evidence type="ECO:0000313" key="4">
    <source>
        <dbReference type="Proteomes" id="UP000240760"/>
    </source>
</evidence>
<feature type="compositionally biased region" description="Low complexity" evidence="1">
    <location>
        <begin position="84"/>
        <end position="100"/>
    </location>
</feature>
<evidence type="ECO:0008006" key="5">
    <source>
        <dbReference type="Google" id="ProtNLM"/>
    </source>
</evidence>
<dbReference type="Proteomes" id="UP000240760">
    <property type="component" value="Unassembled WGS sequence"/>
</dbReference>
<accession>A0A2T4BV94</accession>